<sequence length="153" mass="16205">MATQSPRPADPCRDVPYGELLSGLRRLIRTEGRRYLDDPNITSIGLGHRVVGGRPTGELVVQFTVEEKRAEPEALAALGTTPVPEVVTVAGVRVPTDVLERRSQPALTSPATPVPGERHGTVDVPAGRCPHPAAPGGTPDPVRRGRAHPARAV</sequence>
<dbReference type="RefSeq" id="WP_091214975.1">
    <property type="nucleotide sequence ID" value="NZ_FNHE01000002.1"/>
</dbReference>
<reference evidence="3" key="1">
    <citation type="submission" date="2016-10" db="EMBL/GenBank/DDBJ databases">
        <authorList>
            <person name="Varghese N."/>
            <person name="Submissions S."/>
        </authorList>
    </citation>
    <scope>NUCLEOTIDE SEQUENCE [LARGE SCALE GENOMIC DNA]</scope>
    <source>
        <strain evidence="3">DSM 45419</strain>
    </source>
</reference>
<dbReference type="OrthoDB" id="104542at2"/>
<accession>A0A1G9NRZ2</accession>
<dbReference type="Proteomes" id="UP000198680">
    <property type="component" value="Unassembled WGS sequence"/>
</dbReference>
<evidence type="ECO:0000256" key="1">
    <source>
        <dbReference type="SAM" id="MobiDB-lite"/>
    </source>
</evidence>
<proteinExistence type="predicted"/>
<dbReference type="AlphaFoldDB" id="A0A1G9NRZ2"/>
<name>A0A1G9NRZ2_9ACTN</name>
<evidence type="ECO:0000313" key="3">
    <source>
        <dbReference type="Proteomes" id="UP000198680"/>
    </source>
</evidence>
<evidence type="ECO:0000313" key="2">
    <source>
        <dbReference type="EMBL" id="SDL89376.1"/>
    </source>
</evidence>
<evidence type="ECO:0008006" key="4">
    <source>
        <dbReference type="Google" id="ProtNLM"/>
    </source>
</evidence>
<feature type="compositionally biased region" description="Basic residues" evidence="1">
    <location>
        <begin position="144"/>
        <end position="153"/>
    </location>
</feature>
<protein>
    <recommendedName>
        <fullName evidence="4">Endonuclease G</fullName>
    </recommendedName>
</protein>
<organism evidence="2 3">
    <name type="scientific">Geodermatophilus siccatus</name>
    <dbReference type="NCBI Taxonomy" id="1137991"/>
    <lineage>
        <taxon>Bacteria</taxon>
        <taxon>Bacillati</taxon>
        <taxon>Actinomycetota</taxon>
        <taxon>Actinomycetes</taxon>
        <taxon>Geodermatophilales</taxon>
        <taxon>Geodermatophilaceae</taxon>
        <taxon>Geodermatophilus</taxon>
    </lineage>
</organism>
<dbReference type="STRING" id="1137991.SAMN05660642_01162"/>
<dbReference type="EMBL" id="FNHE01000002">
    <property type="protein sequence ID" value="SDL89376.1"/>
    <property type="molecule type" value="Genomic_DNA"/>
</dbReference>
<feature type="region of interest" description="Disordered" evidence="1">
    <location>
        <begin position="99"/>
        <end position="153"/>
    </location>
</feature>
<gene>
    <name evidence="2" type="ORF">SAMN05660642_01162</name>
</gene>
<keyword evidence="3" id="KW-1185">Reference proteome</keyword>